<keyword evidence="1" id="KW-0489">Methyltransferase</keyword>
<comment type="caution">
    <text evidence="1">The sequence shown here is derived from an EMBL/GenBank/DDBJ whole genome shotgun (WGS) entry which is preliminary data.</text>
</comment>
<dbReference type="InterPro" id="IPR029063">
    <property type="entry name" value="SAM-dependent_MTases_sf"/>
</dbReference>
<dbReference type="EMBL" id="JBHRSW010000011">
    <property type="protein sequence ID" value="MFC3121442.1"/>
    <property type="molecule type" value="Genomic_DNA"/>
</dbReference>
<sequence>MTDSSEEQQQITNWFNTTYAKKGERYLRKVEAYEIFLSLVDLKPTDALLDVACGLGRLLQAAQASNCKMTGVDISPIAVAKTKALLPQANILEANAENLPFETGVFDVITCLGSLERMIDLGAVLDELHRVGSKDARYCILVRNSETVVWKWFKEALGLRNKAGHQGAKSLREWTHIFHQHGFNVGDVLPDQYPLQRKKRWLSLGIAHVDPKQVLDSGQAIERTGKFIFLLSKAKV</sequence>
<dbReference type="PANTHER" id="PTHR44068">
    <property type="entry name" value="ZGC:194242"/>
    <property type="match status" value="1"/>
</dbReference>
<dbReference type="CDD" id="cd02440">
    <property type="entry name" value="AdoMet_MTases"/>
    <property type="match status" value="1"/>
</dbReference>
<accession>A0ABV7FMB7</accession>
<keyword evidence="1" id="KW-0808">Transferase</keyword>
<dbReference type="PANTHER" id="PTHR44068:SF11">
    <property type="entry name" value="GERANYL DIPHOSPHATE 2-C-METHYLTRANSFERASE"/>
    <property type="match status" value="1"/>
</dbReference>
<dbReference type="InterPro" id="IPR050447">
    <property type="entry name" value="Erg6_SMT_methyltransf"/>
</dbReference>
<evidence type="ECO:0000313" key="1">
    <source>
        <dbReference type="EMBL" id="MFC3121442.1"/>
    </source>
</evidence>
<keyword evidence="2" id="KW-1185">Reference proteome</keyword>
<dbReference type="SUPFAM" id="SSF53335">
    <property type="entry name" value="S-adenosyl-L-methionine-dependent methyltransferases"/>
    <property type="match status" value="1"/>
</dbReference>
<gene>
    <name evidence="1" type="ORF">ACFOHL_07395</name>
</gene>
<dbReference type="RefSeq" id="WP_376919579.1">
    <property type="nucleotide sequence ID" value="NZ_JBHRSW010000011.1"/>
</dbReference>
<reference evidence="2" key="1">
    <citation type="journal article" date="2019" name="Int. J. Syst. Evol. Microbiol.">
        <title>The Global Catalogue of Microorganisms (GCM) 10K type strain sequencing project: providing services to taxonomists for standard genome sequencing and annotation.</title>
        <authorList>
            <consortium name="The Broad Institute Genomics Platform"/>
            <consortium name="The Broad Institute Genome Sequencing Center for Infectious Disease"/>
            <person name="Wu L."/>
            <person name="Ma J."/>
        </authorList>
    </citation>
    <scope>NUCLEOTIDE SEQUENCE [LARGE SCALE GENOMIC DNA]</scope>
    <source>
        <strain evidence="2">KCTC 52473</strain>
    </source>
</reference>
<organism evidence="1 2">
    <name type="scientific">Agaribacter flavus</name>
    <dbReference type="NCBI Taxonomy" id="1902781"/>
    <lineage>
        <taxon>Bacteria</taxon>
        <taxon>Pseudomonadati</taxon>
        <taxon>Pseudomonadota</taxon>
        <taxon>Gammaproteobacteria</taxon>
        <taxon>Alteromonadales</taxon>
        <taxon>Alteromonadaceae</taxon>
        <taxon>Agaribacter</taxon>
    </lineage>
</organism>
<dbReference type="Proteomes" id="UP001595478">
    <property type="component" value="Unassembled WGS sequence"/>
</dbReference>
<dbReference type="GO" id="GO:0008168">
    <property type="term" value="F:methyltransferase activity"/>
    <property type="evidence" value="ECO:0007669"/>
    <property type="project" value="UniProtKB-KW"/>
</dbReference>
<protein>
    <submittedName>
        <fullName evidence="1">Class I SAM-dependent methyltransferase</fullName>
        <ecNumber evidence="1">2.1.1.-</ecNumber>
    </submittedName>
</protein>
<evidence type="ECO:0000313" key="2">
    <source>
        <dbReference type="Proteomes" id="UP001595478"/>
    </source>
</evidence>
<dbReference type="Gene3D" id="3.40.50.150">
    <property type="entry name" value="Vaccinia Virus protein VP39"/>
    <property type="match status" value="1"/>
</dbReference>
<proteinExistence type="predicted"/>
<dbReference type="EC" id="2.1.1.-" evidence="1"/>
<name>A0ABV7FMB7_9ALTE</name>
<dbReference type="Pfam" id="PF13489">
    <property type="entry name" value="Methyltransf_23"/>
    <property type="match status" value="1"/>
</dbReference>
<dbReference type="GO" id="GO:0032259">
    <property type="term" value="P:methylation"/>
    <property type="evidence" value="ECO:0007669"/>
    <property type="project" value="UniProtKB-KW"/>
</dbReference>